<dbReference type="RefSeq" id="XP_022333501.1">
    <property type="nucleotide sequence ID" value="XM_022477793.1"/>
</dbReference>
<dbReference type="Proteomes" id="UP000694844">
    <property type="component" value="Chromosome 4"/>
</dbReference>
<dbReference type="AlphaFoldDB" id="A0A8B8E2K1"/>
<evidence type="ECO:0000256" key="1">
    <source>
        <dbReference type="SAM" id="SignalP"/>
    </source>
</evidence>
<gene>
    <name evidence="3" type="primary">LOC111130628</name>
</gene>
<feature type="signal peptide" evidence="1">
    <location>
        <begin position="1"/>
        <end position="33"/>
    </location>
</feature>
<feature type="chain" id="PRO_5034079247" evidence="1">
    <location>
        <begin position="34"/>
        <end position="131"/>
    </location>
</feature>
<name>A0A8B8E2K1_CRAVI</name>
<dbReference type="GeneID" id="111130628"/>
<keyword evidence="1" id="KW-0732">Signal</keyword>
<proteinExistence type="predicted"/>
<reference evidence="3" key="1">
    <citation type="submission" date="2025-08" db="UniProtKB">
        <authorList>
            <consortium name="RefSeq"/>
        </authorList>
    </citation>
    <scope>IDENTIFICATION</scope>
    <source>
        <tissue evidence="3">Whole sample</tissue>
    </source>
</reference>
<organism evidence="2 3">
    <name type="scientific">Crassostrea virginica</name>
    <name type="common">Eastern oyster</name>
    <dbReference type="NCBI Taxonomy" id="6565"/>
    <lineage>
        <taxon>Eukaryota</taxon>
        <taxon>Metazoa</taxon>
        <taxon>Spiralia</taxon>
        <taxon>Lophotrochozoa</taxon>
        <taxon>Mollusca</taxon>
        <taxon>Bivalvia</taxon>
        <taxon>Autobranchia</taxon>
        <taxon>Pteriomorphia</taxon>
        <taxon>Ostreida</taxon>
        <taxon>Ostreoidea</taxon>
        <taxon>Ostreidae</taxon>
        <taxon>Crassostrea</taxon>
    </lineage>
</organism>
<evidence type="ECO:0000313" key="3">
    <source>
        <dbReference type="RefSeq" id="XP_022333501.1"/>
    </source>
</evidence>
<evidence type="ECO:0000313" key="2">
    <source>
        <dbReference type="Proteomes" id="UP000694844"/>
    </source>
</evidence>
<sequence length="131" mass="14461">MLLSCQGTIVRSSTMKGMLIVSVVLLLMTQAFAEILLSDKVYVDGVLVAEKPVPPVRKRTLNRVWVDNAVSVMSMGEVPRPLYVGNAVVMQSHDYKNGAFFPIGPKKTYKAFYFRNQPPIPPSTMAKAGMI</sequence>
<keyword evidence="2" id="KW-1185">Reference proteome</keyword>
<dbReference type="OrthoDB" id="6097855at2759"/>
<accession>A0A8B8E2K1</accession>
<protein>
    <submittedName>
        <fullName evidence="3">Uncharacterized protein LOC111130628</fullName>
    </submittedName>
</protein>
<dbReference type="KEGG" id="cvn:111130628"/>